<dbReference type="SUPFAM" id="SSF141571">
    <property type="entry name" value="Pentapeptide repeat-like"/>
    <property type="match status" value="1"/>
</dbReference>
<accession>A0ABX7NUR1</accession>
<organism evidence="1 2">
    <name type="scientific">Pyxidicoccus parkwayensis</name>
    <dbReference type="NCBI Taxonomy" id="2813578"/>
    <lineage>
        <taxon>Bacteria</taxon>
        <taxon>Pseudomonadati</taxon>
        <taxon>Myxococcota</taxon>
        <taxon>Myxococcia</taxon>
        <taxon>Myxococcales</taxon>
        <taxon>Cystobacterineae</taxon>
        <taxon>Myxococcaceae</taxon>
        <taxon>Pyxidicoccus</taxon>
    </lineage>
</organism>
<dbReference type="Proteomes" id="UP000662747">
    <property type="component" value="Chromosome"/>
</dbReference>
<name>A0ABX7NUR1_9BACT</name>
<evidence type="ECO:0000313" key="1">
    <source>
        <dbReference type="EMBL" id="QSQ21202.1"/>
    </source>
</evidence>
<evidence type="ECO:0000313" key="2">
    <source>
        <dbReference type="Proteomes" id="UP000662747"/>
    </source>
</evidence>
<keyword evidence="2" id="KW-1185">Reference proteome</keyword>
<proteinExistence type="predicted"/>
<protein>
    <submittedName>
        <fullName evidence="1">Pentapeptide repeat-containing protein</fullName>
    </submittedName>
</protein>
<sequence length="212" mass="23972">MLTFQAHQARNLVIQFSDTTIEDERLKLDSNEHLYYLGHHLTLRRCHLIIKVPRRALVIFRTQLIDCTIDVKKELKGFRWEGVILKGCQFSGAMTGNDFGRWPYAEQPELGSIEDCDFTNARLDACRFINCDLSRVKLPSWPCFSILSPAGRKNELLAHQWPGTMHITVDAFTEGPAETAAVTYFAPAVAKRNDTTPEAIRAVLDTLPGVIL</sequence>
<dbReference type="EMBL" id="CP071090">
    <property type="protein sequence ID" value="QSQ21202.1"/>
    <property type="molecule type" value="Genomic_DNA"/>
</dbReference>
<reference evidence="1 2" key="1">
    <citation type="submission" date="2021-02" db="EMBL/GenBank/DDBJ databases">
        <title>De Novo genome assembly of isolated myxobacteria.</title>
        <authorList>
            <person name="Stevens D.C."/>
        </authorList>
    </citation>
    <scope>NUCLEOTIDE SEQUENCE [LARGE SCALE GENOMIC DNA]</scope>
    <source>
        <strain evidence="2">SCPEA02</strain>
    </source>
</reference>
<dbReference type="Pfam" id="PF00805">
    <property type="entry name" value="Pentapeptide"/>
    <property type="match status" value="1"/>
</dbReference>
<dbReference type="Gene3D" id="2.160.20.80">
    <property type="entry name" value="E3 ubiquitin-protein ligase SopA"/>
    <property type="match status" value="1"/>
</dbReference>
<dbReference type="InterPro" id="IPR001646">
    <property type="entry name" value="5peptide_repeat"/>
</dbReference>
<gene>
    <name evidence="1" type="ORF">JY651_39380</name>
</gene>